<protein>
    <submittedName>
        <fullName evidence="4">Glycosyltransferase involved in cell wall biosynthesis</fullName>
    </submittedName>
</protein>
<evidence type="ECO:0000256" key="2">
    <source>
        <dbReference type="ARBA" id="ARBA00022679"/>
    </source>
</evidence>
<dbReference type="PANTHER" id="PTHR12526:SF510">
    <property type="entry name" value="D-INOSITOL 3-PHOSPHATE GLYCOSYLTRANSFERASE"/>
    <property type="match status" value="1"/>
</dbReference>
<dbReference type="EMBL" id="SMBH01000007">
    <property type="protein sequence ID" value="TCU15169.1"/>
    <property type="molecule type" value="Genomic_DNA"/>
</dbReference>
<name>A0A4R3Q3B7_RHISU</name>
<evidence type="ECO:0000313" key="5">
    <source>
        <dbReference type="Proteomes" id="UP000294576"/>
    </source>
</evidence>
<dbReference type="Pfam" id="PF00534">
    <property type="entry name" value="Glycos_transf_1"/>
    <property type="match status" value="1"/>
</dbReference>
<feature type="domain" description="Glycosyl transferase family 1" evidence="3">
    <location>
        <begin position="199"/>
        <end position="365"/>
    </location>
</feature>
<reference evidence="4 5" key="1">
    <citation type="submission" date="2019-03" db="EMBL/GenBank/DDBJ databases">
        <title>Genomic Encyclopedia of Type Strains, Phase IV (KMG-V): Genome sequencing to study the core and pangenomes of soil and plant-associated prokaryotes.</title>
        <authorList>
            <person name="Whitman W."/>
        </authorList>
    </citation>
    <scope>NUCLEOTIDE SEQUENCE [LARGE SCALE GENOMIC DNA]</scope>
    <source>
        <strain evidence="4 5">Hc14</strain>
    </source>
</reference>
<evidence type="ECO:0000256" key="1">
    <source>
        <dbReference type="ARBA" id="ARBA00022676"/>
    </source>
</evidence>
<dbReference type="CDD" id="cd03801">
    <property type="entry name" value="GT4_PimA-like"/>
    <property type="match status" value="1"/>
</dbReference>
<dbReference type="GO" id="GO:0016757">
    <property type="term" value="F:glycosyltransferase activity"/>
    <property type="evidence" value="ECO:0007669"/>
    <property type="project" value="UniProtKB-KW"/>
</dbReference>
<accession>A0A4R3Q3B7</accession>
<comment type="caution">
    <text evidence="4">The sequence shown here is derived from an EMBL/GenBank/DDBJ whole genome shotgun (WGS) entry which is preliminary data.</text>
</comment>
<sequence>MSIKPVVVAFPFLGDEVGGSHISAVDLIAGLDSTLIKCLIILHITDGALASYLTKRGMTFFAAPRGQVLSPAHRLPHQNRLKVAAAYAAYLPRLVRFLRGHLVDVVHTNDGQMHATWAIPARISGARLLWHHRGDPTARAANFLAPVLANEIVTVSNFARPSRPILPIDDRVTVLHSPFEHPISLPDRAHCHHQLCEELNLKGNIRFAGYIGVLTARKRPLHFVETIAAFGKRYPGITLHGVLLGLPEPGGDRLDEKVRSHADELGIGDRIHLMGFRSPISPLMCALDALLVPAINEPFGRTLIEAMMLGTPVIATNHGGNPEAIVDGENGYLVPAESPQAFVEPLHRLLTNQTQWERVSETARSAALSHYSASNHIEGITSIYERMRN</sequence>
<dbReference type="PANTHER" id="PTHR12526">
    <property type="entry name" value="GLYCOSYLTRANSFERASE"/>
    <property type="match status" value="1"/>
</dbReference>
<gene>
    <name evidence="4" type="ORF">EV132_10768</name>
</gene>
<organism evidence="4 5">
    <name type="scientific">Rhizobium sullae</name>
    <name type="common">Rhizobium hedysari</name>
    <dbReference type="NCBI Taxonomy" id="50338"/>
    <lineage>
        <taxon>Bacteria</taxon>
        <taxon>Pseudomonadati</taxon>
        <taxon>Pseudomonadota</taxon>
        <taxon>Alphaproteobacteria</taxon>
        <taxon>Hyphomicrobiales</taxon>
        <taxon>Rhizobiaceae</taxon>
        <taxon>Rhizobium/Agrobacterium group</taxon>
        <taxon>Rhizobium</taxon>
    </lineage>
</organism>
<dbReference type="InterPro" id="IPR001296">
    <property type="entry name" value="Glyco_trans_1"/>
</dbReference>
<proteinExistence type="predicted"/>
<evidence type="ECO:0000313" key="4">
    <source>
        <dbReference type="EMBL" id="TCU15169.1"/>
    </source>
</evidence>
<dbReference type="Proteomes" id="UP000294576">
    <property type="component" value="Unassembled WGS sequence"/>
</dbReference>
<keyword evidence="1" id="KW-0328">Glycosyltransferase</keyword>
<dbReference type="SUPFAM" id="SSF53756">
    <property type="entry name" value="UDP-Glycosyltransferase/glycogen phosphorylase"/>
    <property type="match status" value="1"/>
</dbReference>
<dbReference type="Gene3D" id="3.40.50.2000">
    <property type="entry name" value="Glycogen Phosphorylase B"/>
    <property type="match status" value="2"/>
</dbReference>
<keyword evidence="2 4" id="KW-0808">Transferase</keyword>
<evidence type="ECO:0000259" key="3">
    <source>
        <dbReference type="Pfam" id="PF00534"/>
    </source>
</evidence>
<dbReference type="RefSeq" id="WP_132563155.1">
    <property type="nucleotide sequence ID" value="NZ_SMBH01000007.1"/>
</dbReference>
<dbReference type="AlphaFoldDB" id="A0A4R3Q3B7"/>